<name>W1DDK6_KLEPN</name>
<organism evidence="1 2">
    <name type="scientific">Klebsiella pneumoniae IS43</name>
    <dbReference type="NCBI Taxonomy" id="1432552"/>
    <lineage>
        <taxon>Bacteria</taxon>
        <taxon>Pseudomonadati</taxon>
        <taxon>Pseudomonadota</taxon>
        <taxon>Gammaproteobacteria</taxon>
        <taxon>Enterobacterales</taxon>
        <taxon>Enterobacteriaceae</taxon>
        <taxon>Klebsiella/Raoultella group</taxon>
        <taxon>Klebsiella</taxon>
        <taxon>Klebsiella pneumoniae complex</taxon>
    </lineage>
</organism>
<proteinExistence type="predicted"/>
<dbReference type="Proteomes" id="UP000019183">
    <property type="component" value="Unassembled WGS sequence"/>
</dbReference>
<dbReference type="EMBL" id="CBWK010000078">
    <property type="protein sequence ID" value="CDL07631.1"/>
    <property type="molecule type" value="Genomic_DNA"/>
</dbReference>
<reference evidence="1" key="1">
    <citation type="submission" date="2013-10" db="EMBL/GenBank/DDBJ databases">
        <title>Antibiotic resistance diversity of beta-lactamase producers in the General Hospital Vienna.</title>
        <authorList>
            <person name="Barisic I."/>
            <person name="Mitteregger D."/>
            <person name="Hirschl A.M."/>
            <person name="Noehammer C."/>
            <person name="Wiesinger-Mayr H."/>
        </authorList>
    </citation>
    <scope>NUCLEOTIDE SEQUENCE [LARGE SCALE GENOMIC DNA]</scope>
    <source>
        <strain evidence="1">IS43</strain>
    </source>
</reference>
<accession>W1DDK6</accession>
<sequence>MIEPLNVKVKRHLRLQEKPGQDIDPNNALTLIDDTHNHKKPITSNSYLLKWAHLP</sequence>
<comment type="caution">
    <text evidence="1">The sequence shown here is derived from an EMBL/GenBank/DDBJ whole genome shotgun (WGS) entry which is preliminary data.</text>
</comment>
<evidence type="ECO:0000313" key="2">
    <source>
        <dbReference type="Proteomes" id="UP000019183"/>
    </source>
</evidence>
<evidence type="ECO:0000313" key="1">
    <source>
        <dbReference type="EMBL" id="CDL07631.1"/>
    </source>
</evidence>
<dbReference type="AlphaFoldDB" id="W1DDK6"/>
<keyword evidence="2" id="KW-1185">Reference proteome</keyword>
<protein>
    <submittedName>
        <fullName evidence="1">Uncharacterized protein</fullName>
    </submittedName>
</protein>